<evidence type="ECO:0000256" key="6">
    <source>
        <dbReference type="ARBA" id="ARBA00023125"/>
    </source>
</evidence>
<dbReference type="Pfam" id="PF12323">
    <property type="entry name" value="HTH_OrfB_IS605"/>
    <property type="match status" value="1"/>
</dbReference>
<dbReference type="InterPro" id="IPR010095">
    <property type="entry name" value="Cas12f1-like_TNB"/>
</dbReference>
<gene>
    <name evidence="11" type="ORF">SAMN04487970_105150</name>
</gene>
<evidence type="ECO:0000256" key="4">
    <source>
        <dbReference type="ARBA" id="ARBA00022723"/>
    </source>
</evidence>
<evidence type="ECO:0000259" key="8">
    <source>
        <dbReference type="Pfam" id="PF01385"/>
    </source>
</evidence>
<dbReference type="InterPro" id="IPR001959">
    <property type="entry name" value="Transposase"/>
</dbReference>
<dbReference type="InterPro" id="IPR053522">
    <property type="entry name" value="RNA-guided_endonuclease_TnpB"/>
</dbReference>
<sequence>MLHHKAFRFRIYPTEEQTRLIHQMFGCARFVFNHFLARWNDTFQETGRGLSYQTCANGLPALKKVWPWLKDADSIALQSAVRSLADAFDRFFRKQNDPPRFKSKRNPVQSYTTKFTNGNIAVACDLLKLPKLGWVRFAKSREIEGRILSATVRRSGAGKYFVSILCEVDIQPLPHVDTAIGIDLGIKSFAVCSSGENVASLRPLCTYEKQLAFWQRRLSRRLKGGSNYLKAKQKVARMHERIVNARQDFLHQLSTKWIRENQTICLEDLQVRSLMKNHKLAKSIAEASWSTLRTMLEYKATWYGRTISMVAKNYPSSQLCHVCQSRNSEVKNLNLRAWTCSGCGTHHDRDHNASMNILQEGLRLLAKTN</sequence>
<keyword evidence="5" id="KW-0862">Zinc</keyword>
<organism evidence="11 12">
    <name type="scientific">Paenibacillus tianmuensis</name>
    <dbReference type="NCBI Taxonomy" id="624147"/>
    <lineage>
        <taxon>Bacteria</taxon>
        <taxon>Bacillati</taxon>
        <taxon>Bacillota</taxon>
        <taxon>Bacilli</taxon>
        <taxon>Bacillales</taxon>
        <taxon>Paenibacillaceae</taxon>
        <taxon>Paenibacillus</taxon>
    </lineage>
</organism>
<keyword evidence="12" id="KW-1185">Reference proteome</keyword>
<feature type="domain" description="Probable transposase IS891/IS1136/IS1341" evidence="8">
    <location>
        <begin position="164"/>
        <end position="277"/>
    </location>
</feature>
<evidence type="ECO:0000259" key="9">
    <source>
        <dbReference type="Pfam" id="PF07282"/>
    </source>
</evidence>
<dbReference type="NCBIfam" id="NF038281">
    <property type="entry name" value="IS200_TnpB"/>
    <property type="match status" value="1"/>
</dbReference>
<dbReference type="GO" id="GO:0003677">
    <property type="term" value="F:DNA binding"/>
    <property type="evidence" value="ECO:0007669"/>
    <property type="project" value="UniProtKB-KW"/>
</dbReference>
<dbReference type="GO" id="GO:0006310">
    <property type="term" value="P:DNA recombination"/>
    <property type="evidence" value="ECO:0007669"/>
    <property type="project" value="UniProtKB-KW"/>
</dbReference>
<dbReference type="RefSeq" id="WP_090675960.1">
    <property type="nucleotide sequence ID" value="NZ_FMTT01000051.1"/>
</dbReference>
<evidence type="ECO:0000259" key="10">
    <source>
        <dbReference type="Pfam" id="PF12323"/>
    </source>
</evidence>
<evidence type="ECO:0000256" key="7">
    <source>
        <dbReference type="ARBA" id="ARBA00023172"/>
    </source>
</evidence>
<feature type="domain" description="Transposase putative helix-turn-helix" evidence="10">
    <location>
        <begin position="1"/>
        <end position="47"/>
    </location>
</feature>
<evidence type="ECO:0000313" key="12">
    <source>
        <dbReference type="Proteomes" id="UP000198601"/>
    </source>
</evidence>
<dbReference type="EMBL" id="FMTT01000051">
    <property type="protein sequence ID" value="SCW80431.1"/>
    <property type="molecule type" value="Genomic_DNA"/>
</dbReference>
<proteinExistence type="inferred from homology"/>
<keyword evidence="7" id="KW-0233">DNA recombination</keyword>
<comment type="similarity">
    <text evidence="2">In the N-terminal section; belongs to the transposase 2 family.</text>
</comment>
<keyword evidence="3" id="KW-0815">Transposition</keyword>
<dbReference type="Pfam" id="PF01385">
    <property type="entry name" value="OrfB_IS605"/>
    <property type="match status" value="1"/>
</dbReference>
<dbReference type="PANTHER" id="PTHR30405:SF25">
    <property type="entry name" value="RNA-GUIDED DNA ENDONUCLEASE INSQ-RELATED"/>
    <property type="match status" value="1"/>
</dbReference>
<comment type="similarity">
    <text evidence="1">In the C-terminal section; belongs to the transposase 35 family.</text>
</comment>
<dbReference type="AlphaFoldDB" id="A0A1G4TGC0"/>
<accession>A0A1G4TGC0</accession>
<dbReference type="Pfam" id="PF07282">
    <property type="entry name" value="Cas12f1-like_TNB"/>
    <property type="match status" value="1"/>
</dbReference>
<evidence type="ECO:0000256" key="5">
    <source>
        <dbReference type="ARBA" id="ARBA00022833"/>
    </source>
</evidence>
<dbReference type="InterPro" id="IPR051399">
    <property type="entry name" value="RNA-guided_DNA_endo/Transpos"/>
</dbReference>
<keyword evidence="4" id="KW-0479">Metal-binding</keyword>
<dbReference type="GO" id="GO:0046872">
    <property type="term" value="F:metal ion binding"/>
    <property type="evidence" value="ECO:0007669"/>
    <property type="project" value="UniProtKB-KW"/>
</dbReference>
<dbReference type="GO" id="GO:0032196">
    <property type="term" value="P:transposition"/>
    <property type="evidence" value="ECO:0007669"/>
    <property type="project" value="UniProtKB-KW"/>
</dbReference>
<evidence type="ECO:0000256" key="2">
    <source>
        <dbReference type="ARBA" id="ARBA00011044"/>
    </source>
</evidence>
<dbReference type="Proteomes" id="UP000198601">
    <property type="component" value="Unassembled WGS sequence"/>
</dbReference>
<dbReference type="NCBIfam" id="TIGR01766">
    <property type="entry name" value="IS200/IS605 family accessory protein TnpB-like domain"/>
    <property type="match status" value="1"/>
</dbReference>
<name>A0A1G4TGC0_9BACL</name>
<evidence type="ECO:0000256" key="1">
    <source>
        <dbReference type="ARBA" id="ARBA00008761"/>
    </source>
</evidence>
<reference evidence="12" key="1">
    <citation type="submission" date="2016-10" db="EMBL/GenBank/DDBJ databases">
        <authorList>
            <person name="Varghese N."/>
            <person name="Submissions S."/>
        </authorList>
    </citation>
    <scope>NUCLEOTIDE SEQUENCE [LARGE SCALE GENOMIC DNA]</scope>
    <source>
        <strain evidence="12">CGMCC 1.8946</strain>
    </source>
</reference>
<dbReference type="PANTHER" id="PTHR30405">
    <property type="entry name" value="TRANSPOSASE"/>
    <property type="match status" value="1"/>
</dbReference>
<dbReference type="InterPro" id="IPR021027">
    <property type="entry name" value="Transposase_put_HTH"/>
</dbReference>
<dbReference type="STRING" id="624147.SAMN04487970_105150"/>
<evidence type="ECO:0000313" key="11">
    <source>
        <dbReference type="EMBL" id="SCW80431.1"/>
    </source>
</evidence>
<keyword evidence="6" id="KW-0238">DNA-binding</keyword>
<dbReference type="NCBIfam" id="NF040570">
    <property type="entry name" value="guided_TnpB"/>
    <property type="match status" value="1"/>
</dbReference>
<feature type="domain" description="Cas12f1-like TNB" evidence="9">
    <location>
        <begin position="289"/>
        <end position="357"/>
    </location>
</feature>
<protein>
    <submittedName>
        <fullName evidence="11">Putative transposase</fullName>
    </submittedName>
</protein>
<dbReference type="OrthoDB" id="56768at2"/>
<evidence type="ECO:0000256" key="3">
    <source>
        <dbReference type="ARBA" id="ARBA00022578"/>
    </source>
</evidence>